<feature type="domain" description="EamA" evidence="7">
    <location>
        <begin position="156"/>
        <end position="289"/>
    </location>
</feature>
<proteinExistence type="predicted"/>
<keyword evidence="2" id="KW-1003">Cell membrane</keyword>
<evidence type="ECO:0000259" key="7">
    <source>
        <dbReference type="Pfam" id="PF00892"/>
    </source>
</evidence>
<organism evidence="8 9">
    <name type="scientific">Candidatus Anaerobiospirillum merdipullorum</name>
    <dbReference type="NCBI Taxonomy" id="2838450"/>
    <lineage>
        <taxon>Bacteria</taxon>
        <taxon>Pseudomonadati</taxon>
        <taxon>Pseudomonadota</taxon>
        <taxon>Gammaproteobacteria</taxon>
        <taxon>Aeromonadales</taxon>
        <taxon>Succinivibrionaceae</taxon>
        <taxon>Anaerobiospirillum</taxon>
    </lineage>
</organism>
<protein>
    <submittedName>
        <fullName evidence="8">DMT family transporter</fullName>
    </submittedName>
</protein>
<feature type="transmembrane region" description="Helical" evidence="6">
    <location>
        <begin position="159"/>
        <end position="178"/>
    </location>
</feature>
<feature type="transmembrane region" description="Helical" evidence="6">
    <location>
        <begin position="32"/>
        <end position="53"/>
    </location>
</feature>
<evidence type="ECO:0000313" key="9">
    <source>
        <dbReference type="Proteomes" id="UP000824150"/>
    </source>
</evidence>
<comment type="caution">
    <text evidence="8">The sequence shown here is derived from an EMBL/GenBank/DDBJ whole genome shotgun (WGS) entry which is preliminary data.</text>
</comment>
<evidence type="ECO:0000256" key="3">
    <source>
        <dbReference type="ARBA" id="ARBA00022692"/>
    </source>
</evidence>
<feature type="domain" description="EamA" evidence="7">
    <location>
        <begin position="8"/>
        <end position="144"/>
    </location>
</feature>
<reference evidence="8" key="1">
    <citation type="journal article" date="2021" name="PeerJ">
        <title>Extensive microbial diversity within the chicken gut microbiome revealed by metagenomics and culture.</title>
        <authorList>
            <person name="Gilroy R."/>
            <person name="Ravi A."/>
            <person name="Getino M."/>
            <person name="Pursley I."/>
            <person name="Horton D.L."/>
            <person name="Alikhan N.F."/>
            <person name="Baker D."/>
            <person name="Gharbi K."/>
            <person name="Hall N."/>
            <person name="Watson M."/>
            <person name="Adriaenssens E.M."/>
            <person name="Foster-Nyarko E."/>
            <person name="Jarju S."/>
            <person name="Secka A."/>
            <person name="Antonio M."/>
            <person name="Oren A."/>
            <person name="Chaudhuri R.R."/>
            <person name="La Ragione R."/>
            <person name="Hildebrand F."/>
            <person name="Pallen M.J."/>
        </authorList>
    </citation>
    <scope>NUCLEOTIDE SEQUENCE</scope>
    <source>
        <strain evidence="8">687</strain>
    </source>
</reference>
<dbReference type="Proteomes" id="UP000824150">
    <property type="component" value="Unassembled WGS sequence"/>
</dbReference>
<evidence type="ECO:0000256" key="2">
    <source>
        <dbReference type="ARBA" id="ARBA00022475"/>
    </source>
</evidence>
<dbReference type="InterPro" id="IPR037185">
    <property type="entry name" value="EmrE-like"/>
</dbReference>
<dbReference type="Pfam" id="PF00892">
    <property type="entry name" value="EamA"/>
    <property type="match status" value="2"/>
</dbReference>
<dbReference type="PANTHER" id="PTHR42920">
    <property type="entry name" value="OS03G0707200 PROTEIN-RELATED"/>
    <property type="match status" value="1"/>
</dbReference>
<feature type="transmembrane region" description="Helical" evidence="6">
    <location>
        <begin position="185"/>
        <end position="206"/>
    </location>
</feature>
<gene>
    <name evidence="8" type="ORF">IAA31_05280</name>
</gene>
<keyword evidence="5 6" id="KW-0472">Membrane</keyword>
<feature type="transmembrane region" description="Helical" evidence="6">
    <location>
        <begin position="73"/>
        <end position="92"/>
    </location>
</feature>
<evidence type="ECO:0000256" key="5">
    <source>
        <dbReference type="ARBA" id="ARBA00023136"/>
    </source>
</evidence>
<dbReference type="GO" id="GO:0005886">
    <property type="term" value="C:plasma membrane"/>
    <property type="evidence" value="ECO:0007669"/>
    <property type="project" value="UniProtKB-SubCell"/>
</dbReference>
<feature type="transmembrane region" description="Helical" evidence="6">
    <location>
        <begin position="274"/>
        <end position="293"/>
    </location>
</feature>
<dbReference type="SUPFAM" id="SSF103481">
    <property type="entry name" value="Multidrug resistance efflux transporter EmrE"/>
    <property type="match status" value="2"/>
</dbReference>
<name>A0A9E2KNQ2_9GAMM</name>
<evidence type="ECO:0000256" key="6">
    <source>
        <dbReference type="SAM" id="Phobius"/>
    </source>
</evidence>
<comment type="subcellular location">
    <subcellularLocation>
        <location evidence="1">Cell membrane</location>
        <topology evidence="1">Multi-pass membrane protein</topology>
    </subcellularLocation>
</comment>
<evidence type="ECO:0000256" key="1">
    <source>
        <dbReference type="ARBA" id="ARBA00004651"/>
    </source>
</evidence>
<keyword evidence="3 6" id="KW-0812">Transmembrane</keyword>
<dbReference type="InterPro" id="IPR051258">
    <property type="entry name" value="Diverse_Substrate_Transporter"/>
</dbReference>
<dbReference type="PANTHER" id="PTHR42920:SF5">
    <property type="entry name" value="EAMA DOMAIN-CONTAINING PROTEIN"/>
    <property type="match status" value="1"/>
</dbReference>
<accession>A0A9E2KNQ2</accession>
<feature type="transmembrane region" description="Helical" evidence="6">
    <location>
        <begin position="248"/>
        <end position="268"/>
    </location>
</feature>
<dbReference type="AlphaFoldDB" id="A0A9E2KNQ2"/>
<feature type="transmembrane region" description="Helical" evidence="6">
    <location>
        <begin position="128"/>
        <end position="144"/>
    </location>
</feature>
<keyword evidence="4 6" id="KW-1133">Transmembrane helix</keyword>
<dbReference type="Gene3D" id="1.10.3730.20">
    <property type="match status" value="1"/>
</dbReference>
<dbReference type="InterPro" id="IPR000620">
    <property type="entry name" value="EamA_dom"/>
</dbReference>
<evidence type="ECO:0000313" key="8">
    <source>
        <dbReference type="EMBL" id="MBU3826883.1"/>
    </source>
</evidence>
<sequence length="304" mass="33506">MFELRQSFLLFITATIWGSGFIGQSIGMDHVAPFTFTFFRTLIGALVLLPVIFWLKKRAKRHHQVQKAPNRKALIMGSLVCGTCLISAESFQQFGLVYTEASKAGFITSMYIIFVPFLSWIFGRRPNLLVLIATLLSAVGLYLLCIEDPSSLHLQTGDLLILICALVFAVHILAIAHYVEQVDGVELSCGQFFVASFLGLITMLLFDKNLTFDNIMAAAPAMLWCGVMSNGVAYTLQIVGQRGINPTIATIILSLESVMAVFFGYLILDESLNGRQYVGCAIMLAAVIIAQLNPRLILRLIGRS</sequence>
<feature type="transmembrane region" description="Helical" evidence="6">
    <location>
        <begin position="104"/>
        <end position="121"/>
    </location>
</feature>
<feature type="transmembrane region" description="Helical" evidence="6">
    <location>
        <begin position="218"/>
        <end position="236"/>
    </location>
</feature>
<dbReference type="EMBL" id="JAHLFG010000058">
    <property type="protein sequence ID" value="MBU3826883.1"/>
    <property type="molecule type" value="Genomic_DNA"/>
</dbReference>
<feature type="transmembrane region" description="Helical" evidence="6">
    <location>
        <begin position="7"/>
        <end position="26"/>
    </location>
</feature>
<evidence type="ECO:0000256" key="4">
    <source>
        <dbReference type="ARBA" id="ARBA00022989"/>
    </source>
</evidence>
<reference evidence="8" key="2">
    <citation type="submission" date="2021-04" db="EMBL/GenBank/DDBJ databases">
        <authorList>
            <person name="Gilroy R."/>
        </authorList>
    </citation>
    <scope>NUCLEOTIDE SEQUENCE</scope>
    <source>
        <strain evidence="8">687</strain>
    </source>
</reference>